<name>A0ABU0ELQ8_9PSEU</name>
<dbReference type="InterPro" id="IPR000639">
    <property type="entry name" value="Epox_hydrolase-like"/>
</dbReference>
<dbReference type="SUPFAM" id="SSF53474">
    <property type="entry name" value="alpha/beta-Hydrolases"/>
    <property type="match status" value="1"/>
</dbReference>
<dbReference type="Proteomes" id="UP001229651">
    <property type="component" value="Unassembled WGS sequence"/>
</dbReference>
<gene>
    <name evidence="2" type="ORF">FB470_000214</name>
</gene>
<dbReference type="EMBL" id="JAUSUT010000001">
    <property type="protein sequence ID" value="MDQ0376220.1"/>
    <property type="molecule type" value="Genomic_DNA"/>
</dbReference>
<proteinExistence type="predicted"/>
<protein>
    <submittedName>
        <fullName evidence="2">Pimeloyl-ACP methyl ester carboxylesterase</fullName>
    </submittedName>
</protein>
<dbReference type="PRINTS" id="PR00412">
    <property type="entry name" value="EPOXHYDRLASE"/>
</dbReference>
<feature type="domain" description="AB hydrolase-1" evidence="1">
    <location>
        <begin position="29"/>
        <end position="282"/>
    </location>
</feature>
<dbReference type="PANTHER" id="PTHR43194">
    <property type="entry name" value="HYDROLASE ALPHA/BETA FOLD FAMILY"/>
    <property type="match status" value="1"/>
</dbReference>
<sequence>MDTNGFGDLKAVCVNGTPLAYREAGAGEPVVFVHGGISDLRTWSGQVAGLSDGYRCIAYSRRFARPNPDIEPGQDDQLIPHSDDLAAFLTALGAAPAHLVGNSWGGFVCLYTAIRHPDVVRSLVLEEPPVVSLVIGPRNRPHPGTTLGNLVRHPARTATVLRFGARTMAPVQKAFRRGDEDAALRTFTRGVLGAGVADRITPARRTQMRENASALRAQMLGAGFPPLDPAQVRAVRVPALLVSGELSPKMMSAMTEYLAELLPVVERVRIPGGSHLMHEDRPDAVNAAIREFLRRAA</sequence>
<dbReference type="InterPro" id="IPR050228">
    <property type="entry name" value="Carboxylesterase_BioH"/>
</dbReference>
<dbReference type="Gene3D" id="3.40.50.1820">
    <property type="entry name" value="alpha/beta hydrolase"/>
    <property type="match status" value="1"/>
</dbReference>
<organism evidence="2 3">
    <name type="scientific">Amycolatopsis thermophila</name>
    <dbReference type="NCBI Taxonomy" id="206084"/>
    <lineage>
        <taxon>Bacteria</taxon>
        <taxon>Bacillati</taxon>
        <taxon>Actinomycetota</taxon>
        <taxon>Actinomycetes</taxon>
        <taxon>Pseudonocardiales</taxon>
        <taxon>Pseudonocardiaceae</taxon>
        <taxon>Amycolatopsis</taxon>
    </lineage>
</organism>
<evidence type="ECO:0000259" key="1">
    <source>
        <dbReference type="Pfam" id="PF00561"/>
    </source>
</evidence>
<dbReference type="Pfam" id="PF00561">
    <property type="entry name" value="Abhydrolase_1"/>
    <property type="match status" value="1"/>
</dbReference>
<evidence type="ECO:0000313" key="3">
    <source>
        <dbReference type="Proteomes" id="UP001229651"/>
    </source>
</evidence>
<dbReference type="InterPro" id="IPR000073">
    <property type="entry name" value="AB_hydrolase_1"/>
</dbReference>
<comment type="caution">
    <text evidence="2">The sequence shown here is derived from an EMBL/GenBank/DDBJ whole genome shotgun (WGS) entry which is preliminary data.</text>
</comment>
<accession>A0ABU0ELQ8</accession>
<reference evidence="2 3" key="1">
    <citation type="submission" date="2023-07" db="EMBL/GenBank/DDBJ databases">
        <title>Sequencing the genomes of 1000 actinobacteria strains.</title>
        <authorList>
            <person name="Klenk H.-P."/>
        </authorList>
    </citation>
    <scope>NUCLEOTIDE SEQUENCE [LARGE SCALE GENOMIC DNA]</scope>
    <source>
        <strain evidence="2 3">DSM 45805</strain>
    </source>
</reference>
<dbReference type="RefSeq" id="WP_306987970.1">
    <property type="nucleotide sequence ID" value="NZ_JAUSUT010000001.1"/>
</dbReference>
<evidence type="ECO:0000313" key="2">
    <source>
        <dbReference type="EMBL" id="MDQ0376220.1"/>
    </source>
</evidence>
<keyword evidence="3" id="KW-1185">Reference proteome</keyword>
<dbReference type="PANTHER" id="PTHR43194:SF2">
    <property type="entry name" value="PEROXISOMAL MEMBRANE PROTEIN LPX1"/>
    <property type="match status" value="1"/>
</dbReference>
<dbReference type="InterPro" id="IPR029058">
    <property type="entry name" value="AB_hydrolase_fold"/>
</dbReference>